<dbReference type="PROSITE" id="PS50302">
    <property type="entry name" value="PUM"/>
    <property type="match status" value="1"/>
</dbReference>
<feature type="region of interest" description="Disordered" evidence="4">
    <location>
        <begin position="1"/>
        <end position="20"/>
    </location>
</feature>
<organism evidence="5">
    <name type="scientific">Salvia splendens</name>
    <name type="common">Scarlet sage</name>
    <dbReference type="NCBI Taxonomy" id="180675"/>
    <lineage>
        <taxon>Eukaryota</taxon>
        <taxon>Viridiplantae</taxon>
        <taxon>Streptophyta</taxon>
        <taxon>Embryophyta</taxon>
        <taxon>Tracheophyta</taxon>
        <taxon>Spermatophyta</taxon>
        <taxon>Magnoliopsida</taxon>
        <taxon>eudicotyledons</taxon>
        <taxon>Gunneridae</taxon>
        <taxon>Pentapetalae</taxon>
        <taxon>asterids</taxon>
        <taxon>lamiids</taxon>
        <taxon>Lamiales</taxon>
        <taxon>Lamiaceae</taxon>
        <taxon>Nepetoideae</taxon>
        <taxon>Mentheae</taxon>
        <taxon>Salviinae</taxon>
        <taxon>Salvia</taxon>
        <taxon>Salvia subgen. Calosphace</taxon>
        <taxon>core Calosphace</taxon>
    </lineage>
</organism>
<name>A0A8X8WGA9_SALSN</name>
<evidence type="ECO:0000256" key="2">
    <source>
        <dbReference type="ARBA" id="ARBA00022884"/>
    </source>
</evidence>
<dbReference type="EMBL" id="PNBA02000017">
    <property type="protein sequence ID" value="KAG6394146.1"/>
    <property type="molecule type" value="Genomic_DNA"/>
</dbReference>
<keyword evidence="2" id="KW-0694">RNA-binding</keyword>
<reference evidence="5" key="1">
    <citation type="submission" date="2018-01" db="EMBL/GenBank/DDBJ databases">
        <authorList>
            <person name="Mao J.F."/>
        </authorList>
    </citation>
    <scope>NUCLEOTIDE SEQUENCE</scope>
    <source>
        <strain evidence="5">Huo1</strain>
        <tissue evidence="5">Leaf</tissue>
    </source>
</reference>
<keyword evidence="6" id="KW-1185">Reference proteome</keyword>
<evidence type="ECO:0000256" key="1">
    <source>
        <dbReference type="ARBA" id="ARBA00022737"/>
    </source>
</evidence>
<feature type="repeat" description="Pumilio" evidence="3">
    <location>
        <begin position="193"/>
        <end position="231"/>
    </location>
</feature>
<dbReference type="GO" id="GO:0003723">
    <property type="term" value="F:RNA binding"/>
    <property type="evidence" value="ECO:0007669"/>
    <property type="project" value="UniProtKB-KW"/>
</dbReference>
<reference evidence="5" key="2">
    <citation type="submission" date="2020-08" db="EMBL/GenBank/DDBJ databases">
        <title>Plant Genome Project.</title>
        <authorList>
            <person name="Zhang R.-G."/>
        </authorList>
    </citation>
    <scope>NUCLEOTIDE SEQUENCE</scope>
    <source>
        <strain evidence="5">Huo1</strain>
        <tissue evidence="5">Leaf</tissue>
    </source>
</reference>
<evidence type="ECO:0000256" key="4">
    <source>
        <dbReference type="SAM" id="MobiDB-lite"/>
    </source>
</evidence>
<proteinExistence type="predicted"/>
<sequence length="281" mass="31106">MDPSPSPSMDNPTPNHAQKFPRKVFLRFGNFTMCSDGNLELEAPTATAVADKSCSPEKVRSQATWSTQASTLDQRATSNLAPIRPNLVARASQERRPCGNKHASFDHAGLLSPSHDRPSPLMTDQANPSSMLHSASKVPSLPEERAPAEFVGGARPSREDCGALSAERRQPCGGEVHDGFKSWIIGLVYVVKEIIVTPQASLQLAQDLYGNYVIQKGLKETKERGLERLCELLMKSLEPYRRELNQTKGEKIVLRFLKDEGVIKGPTTTAYKKNNLVWRRL</sequence>
<evidence type="ECO:0000256" key="3">
    <source>
        <dbReference type="PROSITE-ProRule" id="PRU00317"/>
    </source>
</evidence>
<feature type="region of interest" description="Disordered" evidence="4">
    <location>
        <begin position="61"/>
        <end position="144"/>
    </location>
</feature>
<keyword evidence="1" id="KW-0677">Repeat</keyword>
<evidence type="ECO:0000313" key="6">
    <source>
        <dbReference type="Proteomes" id="UP000298416"/>
    </source>
</evidence>
<feature type="compositionally biased region" description="Polar residues" evidence="4">
    <location>
        <begin position="61"/>
        <end position="80"/>
    </location>
</feature>
<gene>
    <name evidence="5" type="ORF">SASPL_144726</name>
</gene>
<protein>
    <submittedName>
        <fullName evidence="5">Uncharacterized protein</fullName>
    </submittedName>
</protein>
<dbReference type="InterPro" id="IPR001313">
    <property type="entry name" value="Pumilio_RNA-bd_rpt"/>
</dbReference>
<feature type="compositionally biased region" description="Polar residues" evidence="4">
    <location>
        <begin position="122"/>
        <end position="133"/>
    </location>
</feature>
<dbReference type="AlphaFoldDB" id="A0A8X8WGA9"/>
<comment type="caution">
    <text evidence="5">The sequence shown here is derived from an EMBL/GenBank/DDBJ whole genome shotgun (WGS) entry which is preliminary data.</text>
</comment>
<evidence type="ECO:0000313" key="5">
    <source>
        <dbReference type="EMBL" id="KAG6394146.1"/>
    </source>
</evidence>
<dbReference type="Proteomes" id="UP000298416">
    <property type="component" value="Unassembled WGS sequence"/>
</dbReference>
<accession>A0A8X8WGA9</accession>